<keyword evidence="3" id="KW-0804">Transcription</keyword>
<dbReference type="GO" id="GO:0006355">
    <property type="term" value="P:regulation of DNA-templated transcription"/>
    <property type="evidence" value="ECO:0007669"/>
    <property type="project" value="InterPro"/>
</dbReference>
<dbReference type="Proteomes" id="UP000469430">
    <property type="component" value="Unassembled WGS sequence"/>
</dbReference>
<name>A0A6I4TYQ0_9SPHN</name>
<dbReference type="PANTHER" id="PTHR44688:SF16">
    <property type="entry name" value="DNA-BINDING TRANSCRIPTIONAL ACTIVATOR DEVR_DOSR"/>
    <property type="match status" value="1"/>
</dbReference>
<evidence type="ECO:0000256" key="3">
    <source>
        <dbReference type="ARBA" id="ARBA00023163"/>
    </source>
</evidence>
<dbReference type="SUPFAM" id="SSF46894">
    <property type="entry name" value="C-terminal effector domain of the bipartite response regulators"/>
    <property type="match status" value="1"/>
</dbReference>
<dbReference type="Pfam" id="PF00196">
    <property type="entry name" value="GerE"/>
    <property type="match status" value="1"/>
</dbReference>
<organism evidence="5 6">
    <name type="scientific">Croceibacterium xixiisoli</name>
    <dbReference type="NCBI Taxonomy" id="1476466"/>
    <lineage>
        <taxon>Bacteria</taxon>
        <taxon>Pseudomonadati</taxon>
        <taxon>Pseudomonadota</taxon>
        <taxon>Alphaproteobacteria</taxon>
        <taxon>Sphingomonadales</taxon>
        <taxon>Erythrobacteraceae</taxon>
        <taxon>Croceibacterium</taxon>
    </lineage>
</organism>
<dbReference type="PROSITE" id="PS50043">
    <property type="entry name" value="HTH_LUXR_2"/>
    <property type="match status" value="1"/>
</dbReference>
<keyword evidence="2" id="KW-0238">DNA-binding</keyword>
<accession>A0A6I4TYQ0</accession>
<dbReference type="PANTHER" id="PTHR44688">
    <property type="entry name" value="DNA-BINDING TRANSCRIPTIONAL ACTIVATOR DEVR_DOSR"/>
    <property type="match status" value="1"/>
</dbReference>
<dbReference type="SMART" id="SM00421">
    <property type="entry name" value="HTH_LUXR"/>
    <property type="match status" value="1"/>
</dbReference>
<dbReference type="AlphaFoldDB" id="A0A6I4TYQ0"/>
<dbReference type="PRINTS" id="PR00038">
    <property type="entry name" value="HTHLUXR"/>
</dbReference>
<dbReference type="OrthoDB" id="7425190at2"/>
<keyword evidence="6" id="KW-1185">Reference proteome</keyword>
<gene>
    <name evidence="5" type="ORF">GRI97_10885</name>
</gene>
<dbReference type="EMBL" id="WTYJ01000002">
    <property type="protein sequence ID" value="MXO99493.1"/>
    <property type="molecule type" value="Genomic_DNA"/>
</dbReference>
<proteinExistence type="predicted"/>
<dbReference type="RefSeq" id="WP_161391209.1">
    <property type="nucleotide sequence ID" value="NZ_JBHSCP010000001.1"/>
</dbReference>
<feature type="domain" description="HTH luxR-type" evidence="4">
    <location>
        <begin position="154"/>
        <end position="218"/>
    </location>
</feature>
<evidence type="ECO:0000256" key="1">
    <source>
        <dbReference type="ARBA" id="ARBA00023015"/>
    </source>
</evidence>
<evidence type="ECO:0000259" key="4">
    <source>
        <dbReference type="PROSITE" id="PS50043"/>
    </source>
</evidence>
<keyword evidence="1" id="KW-0805">Transcription regulation</keyword>
<reference evidence="5 6" key="1">
    <citation type="submission" date="2019-12" db="EMBL/GenBank/DDBJ databases">
        <title>Genomic-based taxomic classification of the family Erythrobacteraceae.</title>
        <authorList>
            <person name="Xu L."/>
        </authorList>
    </citation>
    <scope>NUCLEOTIDE SEQUENCE [LARGE SCALE GENOMIC DNA]</scope>
    <source>
        <strain evidence="5 6">S36</strain>
    </source>
</reference>
<comment type="caution">
    <text evidence="5">The sequence shown here is derived from an EMBL/GenBank/DDBJ whole genome shotgun (WGS) entry which is preliminary data.</text>
</comment>
<sequence>MLGLIAGHFHDHQPPAAPRLLADAEDRPGQSLIWLVDTLATMSVCAFVCDITGRVRAMTPLAQDLISAGNWLAHRDNRLFAARAEETRRLHAELVQACGPDGASQLSFVMHGHDGQVLPLEVLPLSAAPDLSITPLALLIARPMRGEDQRSMALAKALFGLTDAEAQVASGLQAGLTASAIAARRGVAVGTIRTHIRRLFEKAGVASQIELAALLNNR</sequence>
<evidence type="ECO:0000313" key="6">
    <source>
        <dbReference type="Proteomes" id="UP000469430"/>
    </source>
</evidence>
<evidence type="ECO:0000256" key="2">
    <source>
        <dbReference type="ARBA" id="ARBA00023125"/>
    </source>
</evidence>
<dbReference type="InterPro" id="IPR000792">
    <property type="entry name" value="Tscrpt_reg_LuxR_C"/>
</dbReference>
<evidence type="ECO:0000313" key="5">
    <source>
        <dbReference type="EMBL" id="MXO99493.1"/>
    </source>
</evidence>
<dbReference type="InterPro" id="IPR036388">
    <property type="entry name" value="WH-like_DNA-bd_sf"/>
</dbReference>
<protein>
    <recommendedName>
        <fullName evidence="4">HTH luxR-type domain-containing protein</fullName>
    </recommendedName>
</protein>
<dbReference type="Gene3D" id="1.10.10.10">
    <property type="entry name" value="Winged helix-like DNA-binding domain superfamily/Winged helix DNA-binding domain"/>
    <property type="match status" value="1"/>
</dbReference>
<dbReference type="GO" id="GO:0003677">
    <property type="term" value="F:DNA binding"/>
    <property type="evidence" value="ECO:0007669"/>
    <property type="project" value="UniProtKB-KW"/>
</dbReference>
<dbReference type="InterPro" id="IPR016032">
    <property type="entry name" value="Sig_transdc_resp-reg_C-effctor"/>
</dbReference>
<dbReference type="CDD" id="cd06170">
    <property type="entry name" value="LuxR_C_like"/>
    <property type="match status" value="1"/>
</dbReference>